<evidence type="ECO:0000313" key="2">
    <source>
        <dbReference type="EMBL" id="KLO04284.1"/>
    </source>
</evidence>
<organism evidence="2 3">
    <name type="scientific">Schizopora paradoxa</name>
    <dbReference type="NCBI Taxonomy" id="27342"/>
    <lineage>
        <taxon>Eukaryota</taxon>
        <taxon>Fungi</taxon>
        <taxon>Dikarya</taxon>
        <taxon>Basidiomycota</taxon>
        <taxon>Agaricomycotina</taxon>
        <taxon>Agaricomycetes</taxon>
        <taxon>Hymenochaetales</taxon>
        <taxon>Schizoporaceae</taxon>
        <taxon>Schizopora</taxon>
    </lineage>
</organism>
<reference evidence="2 3" key="1">
    <citation type="submission" date="2015-04" db="EMBL/GenBank/DDBJ databases">
        <title>Complete genome sequence of Schizopora paradoxa KUC8140, a cosmopolitan wood degrader in East Asia.</title>
        <authorList>
            <consortium name="DOE Joint Genome Institute"/>
            <person name="Min B."/>
            <person name="Park H."/>
            <person name="Jang Y."/>
            <person name="Kim J.-J."/>
            <person name="Kim K.H."/>
            <person name="Pangilinan J."/>
            <person name="Lipzen A."/>
            <person name="Riley R."/>
            <person name="Grigoriev I.V."/>
            <person name="Spatafora J.W."/>
            <person name="Choi I.-G."/>
        </authorList>
    </citation>
    <scope>NUCLEOTIDE SEQUENCE [LARGE SCALE GENOMIC DNA]</scope>
    <source>
        <strain evidence="2 3">KUC8140</strain>
    </source>
</reference>
<evidence type="ECO:0000313" key="3">
    <source>
        <dbReference type="Proteomes" id="UP000053477"/>
    </source>
</evidence>
<sequence>MNARRTTTLAPPSPGVNTSPHCAAFVGEGMATKDFWANDSAPRRRSRGVDTSLHHAFGSFALGEEGNEMEGAVRHLRARWAPRPRSPGVHMSLHRRRGLRVRCRGNDDRRGKGGDDEERSVRKDVDRACTTRPYNGELKDSNSISNTPALPFSYRKGARKTFRCELSRRNARTSIWDFCVPGAAAAIAMPLARRRCIPTSNAMEVSGERGENGEERAVRRSSRAPETYLQRWF</sequence>
<proteinExistence type="predicted"/>
<name>A0A0H2QY29_9AGAM</name>
<protein>
    <submittedName>
        <fullName evidence="2">Uncharacterized protein</fullName>
    </submittedName>
</protein>
<keyword evidence="3" id="KW-1185">Reference proteome</keyword>
<feature type="region of interest" description="Disordered" evidence="1">
    <location>
        <begin position="204"/>
        <end position="224"/>
    </location>
</feature>
<dbReference type="AlphaFoldDB" id="A0A0H2QY29"/>
<dbReference type="InParanoid" id="A0A0H2QY29"/>
<dbReference type="Proteomes" id="UP000053477">
    <property type="component" value="Unassembled WGS sequence"/>
</dbReference>
<feature type="region of interest" description="Disordered" evidence="1">
    <location>
        <begin position="103"/>
        <end position="122"/>
    </location>
</feature>
<feature type="compositionally biased region" description="Basic and acidic residues" evidence="1">
    <location>
        <begin position="104"/>
        <end position="122"/>
    </location>
</feature>
<accession>A0A0H2QY29</accession>
<dbReference type="EMBL" id="KQ086613">
    <property type="protein sequence ID" value="KLO04284.1"/>
    <property type="molecule type" value="Genomic_DNA"/>
</dbReference>
<evidence type="ECO:0000256" key="1">
    <source>
        <dbReference type="SAM" id="MobiDB-lite"/>
    </source>
</evidence>
<gene>
    <name evidence="2" type="ORF">SCHPADRAFT_757803</name>
</gene>
<feature type="compositionally biased region" description="Basic and acidic residues" evidence="1">
    <location>
        <begin position="206"/>
        <end position="218"/>
    </location>
</feature>